<reference evidence="1 2" key="1">
    <citation type="submission" date="2018-08" db="EMBL/GenBank/DDBJ databases">
        <title>A genome reference for cultivated species of the human gut microbiota.</title>
        <authorList>
            <person name="Zou Y."/>
            <person name="Xue W."/>
            <person name="Luo G."/>
        </authorList>
    </citation>
    <scope>NUCLEOTIDE SEQUENCE [LARGE SCALE GENOMIC DNA]</scope>
    <source>
        <strain evidence="1 2">AF37-2AT</strain>
    </source>
</reference>
<dbReference type="InterPro" id="IPR027271">
    <property type="entry name" value="Acetolactate_synth/TF_NikR_C"/>
</dbReference>
<evidence type="ECO:0000313" key="2">
    <source>
        <dbReference type="Proteomes" id="UP000261080"/>
    </source>
</evidence>
<dbReference type="Gene3D" id="3.30.70.1150">
    <property type="entry name" value="ACT-like. Chain A, domain 2"/>
    <property type="match status" value="1"/>
</dbReference>
<dbReference type="RefSeq" id="WP_034594565.1">
    <property type="nucleotide sequence ID" value="NZ_CALBAT010000003.1"/>
</dbReference>
<name>A0A3E3K799_9FIRM</name>
<dbReference type="NCBIfam" id="TIGR03959">
    <property type="entry name" value="hyd_TM1266"/>
    <property type="match status" value="1"/>
</dbReference>
<gene>
    <name evidence="1" type="ORF">DW016_01005</name>
</gene>
<protein>
    <submittedName>
        <fullName evidence="1">Iron-only hydrogenase system regulator</fullName>
    </submittedName>
</protein>
<sequence length="95" mass="10490">MENETRIAVIGIIIEDKSQAGAVNELLHQYGNYIIGRMGLPYEKKKVNIISIVLDAPGDIISALSGKLGRLWGVSSKALYTKTGEKACEEQRREE</sequence>
<dbReference type="OrthoDB" id="9796135at2"/>
<evidence type="ECO:0000313" key="1">
    <source>
        <dbReference type="EMBL" id="RGE90288.1"/>
    </source>
</evidence>
<organism evidence="1 2">
    <name type="scientific">Sellimonas intestinalis</name>
    <dbReference type="NCBI Taxonomy" id="1653434"/>
    <lineage>
        <taxon>Bacteria</taxon>
        <taxon>Bacillati</taxon>
        <taxon>Bacillota</taxon>
        <taxon>Clostridia</taxon>
        <taxon>Lachnospirales</taxon>
        <taxon>Lachnospiraceae</taxon>
        <taxon>Sellimonas</taxon>
    </lineage>
</organism>
<keyword evidence="2" id="KW-1185">Reference proteome</keyword>
<accession>A0A3E3K799</accession>
<dbReference type="InterPro" id="IPR045865">
    <property type="entry name" value="ACT-like_dom_sf"/>
</dbReference>
<dbReference type="InterPro" id="IPR023860">
    <property type="entry name" value="FeFe-hyd_TM1266"/>
</dbReference>
<proteinExistence type="predicted"/>
<comment type="caution">
    <text evidence="1">The sequence shown here is derived from an EMBL/GenBank/DDBJ whole genome shotgun (WGS) entry which is preliminary data.</text>
</comment>
<dbReference type="Pfam" id="PF21699">
    <property type="entry name" value="TM1266-like"/>
    <property type="match status" value="1"/>
</dbReference>
<dbReference type="SUPFAM" id="SSF55021">
    <property type="entry name" value="ACT-like"/>
    <property type="match status" value="1"/>
</dbReference>
<dbReference type="Proteomes" id="UP000261080">
    <property type="component" value="Unassembled WGS sequence"/>
</dbReference>
<dbReference type="EMBL" id="QVLX01000001">
    <property type="protein sequence ID" value="RGE90288.1"/>
    <property type="molecule type" value="Genomic_DNA"/>
</dbReference>
<dbReference type="AlphaFoldDB" id="A0A3E3K799"/>